<dbReference type="InterPro" id="IPR002885">
    <property type="entry name" value="PPR_rpt"/>
</dbReference>
<organism evidence="3 4">
    <name type="scientific">Acer saccharum</name>
    <name type="common">Sugar maple</name>
    <dbReference type="NCBI Taxonomy" id="4024"/>
    <lineage>
        <taxon>Eukaryota</taxon>
        <taxon>Viridiplantae</taxon>
        <taxon>Streptophyta</taxon>
        <taxon>Embryophyta</taxon>
        <taxon>Tracheophyta</taxon>
        <taxon>Spermatophyta</taxon>
        <taxon>Magnoliopsida</taxon>
        <taxon>eudicotyledons</taxon>
        <taxon>Gunneridae</taxon>
        <taxon>Pentapetalae</taxon>
        <taxon>rosids</taxon>
        <taxon>malvids</taxon>
        <taxon>Sapindales</taxon>
        <taxon>Sapindaceae</taxon>
        <taxon>Hippocastanoideae</taxon>
        <taxon>Acereae</taxon>
        <taxon>Acer</taxon>
    </lineage>
</organism>
<keyword evidence="4" id="KW-1185">Reference proteome</keyword>
<feature type="repeat" description="PPR" evidence="2">
    <location>
        <begin position="5"/>
        <end position="39"/>
    </location>
</feature>
<keyword evidence="1" id="KW-0677">Repeat</keyword>
<accession>A0AA39SUU0</accession>
<dbReference type="GO" id="GO:0003723">
    <property type="term" value="F:RNA binding"/>
    <property type="evidence" value="ECO:0007669"/>
    <property type="project" value="InterPro"/>
</dbReference>
<dbReference type="PANTHER" id="PTHR47926">
    <property type="entry name" value="PENTATRICOPEPTIDE REPEAT-CONTAINING PROTEIN"/>
    <property type="match status" value="1"/>
</dbReference>
<sequence length="78" mass="8802">MEEKDIVSWTTMIDGYAKLGEYDVAKSFLDAVPRQETATWNALILAYDQNGEPHEALAIFRQLQLSKNANPDNGSMRI</sequence>
<evidence type="ECO:0000256" key="2">
    <source>
        <dbReference type="PROSITE-ProRule" id="PRU00708"/>
    </source>
</evidence>
<dbReference type="Pfam" id="PF01535">
    <property type="entry name" value="PPR"/>
    <property type="match status" value="2"/>
</dbReference>
<dbReference type="InterPro" id="IPR046960">
    <property type="entry name" value="PPR_At4g14850-like_plant"/>
</dbReference>
<protein>
    <recommendedName>
        <fullName evidence="5">Pentatricopeptide repeat-containing protein</fullName>
    </recommendedName>
</protein>
<dbReference type="Gene3D" id="1.25.40.10">
    <property type="entry name" value="Tetratricopeptide repeat domain"/>
    <property type="match status" value="1"/>
</dbReference>
<evidence type="ECO:0000313" key="4">
    <source>
        <dbReference type="Proteomes" id="UP001168877"/>
    </source>
</evidence>
<dbReference type="PROSITE" id="PS51375">
    <property type="entry name" value="PPR"/>
    <property type="match status" value="1"/>
</dbReference>
<dbReference type="NCBIfam" id="TIGR00756">
    <property type="entry name" value="PPR"/>
    <property type="match status" value="2"/>
</dbReference>
<dbReference type="GO" id="GO:0009451">
    <property type="term" value="P:RNA modification"/>
    <property type="evidence" value="ECO:0007669"/>
    <property type="project" value="InterPro"/>
</dbReference>
<proteinExistence type="predicted"/>
<dbReference type="EMBL" id="JAUESC010000004">
    <property type="protein sequence ID" value="KAK0597017.1"/>
    <property type="molecule type" value="Genomic_DNA"/>
</dbReference>
<reference evidence="3" key="1">
    <citation type="journal article" date="2022" name="Plant J.">
        <title>Strategies of tolerance reflected in two North American maple genomes.</title>
        <authorList>
            <person name="McEvoy S.L."/>
            <person name="Sezen U.U."/>
            <person name="Trouern-Trend A."/>
            <person name="McMahon S.M."/>
            <person name="Schaberg P.G."/>
            <person name="Yang J."/>
            <person name="Wegrzyn J.L."/>
            <person name="Swenson N.G."/>
        </authorList>
    </citation>
    <scope>NUCLEOTIDE SEQUENCE</scope>
    <source>
        <strain evidence="3">NS2018</strain>
    </source>
</reference>
<reference evidence="3" key="2">
    <citation type="submission" date="2023-06" db="EMBL/GenBank/DDBJ databases">
        <authorList>
            <person name="Swenson N.G."/>
            <person name="Wegrzyn J.L."/>
            <person name="Mcevoy S.L."/>
        </authorList>
    </citation>
    <scope>NUCLEOTIDE SEQUENCE</scope>
    <source>
        <strain evidence="3">NS2018</strain>
        <tissue evidence="3">Leaf</tissue>
    </source>
</reference>
<dbReference type="InterPro" id="IPR011990">
    <property type="entry name" value="TPR-like_helical_dom_sf"/>
</dbReference>
<evidence type="ECO:0008006" key="5">
    <source>
        <dbReference type="Google" id="ProtNLM"/>
    </source>
</evidence>
<comment type="caution">
    <text evidence="3">The sequence shown here is derived from an EMBL/GenBank/DDBJ whole genome shotgun (WGS) entry which is preliminary data.</text>
</comment>
<evidence type="ECO:0000313" key="3">
    <source>
        <dbReference type="EMBL" id="KAK0597017.1"/>
    </source>
</evidence>
<gene>
    <name evidence="3" type="ORF">LWI29_020994</name>
</gene>
<dbReference type="SUPFAM" id="SSF48452">
    <property type="entry name" value="TPR-like"/>
    <property type="match status" value="1"/>
</dbReference>
<evidence type="ECO:0000256" key="1">
    <source>
        <dbReference type="ARBA" id="ARBA00022737"/>
    </source>
</evidence>
<dbReference type="Proteomes" id="UP001168877">
    <property type="component" value="Unassembled WGS sequence"/>
</dbReference>
<dbReference type="AlphaFoldDB" id="A0AA39SUU0"/>
<name>A0AA39SUU0_ACESA</name>